<dbReference type="InterPro" id="IPR005786">
    <property type="entry name" value="B_amino_transII"/>
</dbReference>
<dbReference type="Gene3D" id="3.30.470.10">
    <property type="match status" value="1"/>
</dbReference>
<reference evidence="20 21" key="1">
    <citation type="journal article" date="2006" name="Mol. Plant Microbe Interact.">
        <title>Identification of open reading frames unique to a select agent: Ralstonia solanacearum race 3 biovar 2.</title>
        <authorList>
            <person name="Gabriel D.W."/>
            <person name="Allen C."/>
            <person name="Schell M."/>
            <person name="Denny T.P."/>
            <person name="Greenberg J.T."/>
            <person name="Duan Y.P."/>
            <person name="Flores-Cruz Z."/>
            <person name="Huang Q."/>
            <person name="Clifford J.M."/>
            <person name="Presting G."/>
            <person name="Gonzalez E.T."/>
            <person name="Reddy J."/>
            <person name="Elphinstone J."/>
            <person name="Swanson J."/>
            <person name="Yao J."/>
            <person name="Mulholland V."/>
            <person name="Liu L."/>
            <person name="Farmerie W."/>
            <person name="Patnaikuni M."/>
            <person name="Balogh B."/>
            <person name="Norman D."/>
            <person name="Alvarez A."/>
            <person name="Castillo J.A."/>
            <person name="Jones J."/>
            <person name="Saddler G."/>
            <person name="Walunas T."/>
            <person name="Zhukov A."/>
            <person name="Mikhailova N."/>
        </authorList>
    </citation>
    <scope>NUCLEOTIDE SEQUENCE [LARGE SCALE GENOMIC DNA]</scope>
    <source>
        <strain evidence="20 21">UW551</strain>
    </source>
</reference>
<keyword evidence="7 18" id="KW-0032">Aminotransferase</keyword>
<dbReference type="AlphaFoldDB" id="A0AB33VAU2"/>
<comment type="catalytic activity">
    <reaction evidence="13 18">
        <text>L-isoleucine + 2-oxoglutarate = (S)-3-methyl-2-oxopentanoate + L-glutamate</text>
        <dbReference type="Rhea" id="RHEA:24801"/>
        <dbReference type="ChEBI" id="CHEBI:16810"/>
        <dbReference type="ChEBI" id="CHEBI:29985"/>
        <dbReference type="ChEBI" id="CHEBI:35146"/>
        <dbReference type="ChEBI" id="CHEBI:58045"/>
        <dbReference type="EC" id="2.6.1.42"/>
    </reaction>
</comment>
<dbReference type="NCBIfam" id="NF009897">
    <property type="entry name" value="PRK13357.1"/>
    <property type="match status" value="1"/>
</dbReference>
<dbReference type="Gene3D" id="3.20.10.10">
    <property type="entry name" value="D-amino Acid Aminotransferase, subunit A, domain 2"/>
    <property type="match status" value="1"/>
</dbReference>
<evidence type="ECO:0000256" key="11">
    <source>
        <dbReference type="ARBA" id="ARBA00023304"/>
    </source>
</evidence>
<dbReference type="GO" id="GO:0004084">
    <property type="term" value="F:branched-chain-amino-acid transaminase activity"/>
    <property type="evidence" value="ECO:0007669"/>
    <property type="project" value="UniProtKB-EC"/>
</dbReference>
<evidence type="ECO:0000256" key="19">
    <source>
        <dbReference type="RuleBase" id="RU004519"/>
    </source>
</evidence>
<gene>
    <name evidence="20" type="ORF">RRSL_00450</name>
</gene>
<dbReference type="CDD" id="cd01557">
    <property type="entry name" value="BCAT_beta_family"/>
    <property type="match status" value="1"/>
</dbReference>
<evidence type="ECO:0000256" key="17">
    <source>
        <dbReference type="RuleBase" id="RU004516"/>
    </source>
</evidence>
<evidence type="ECO:0000256" key="13">
    <source>
        <dbReference type="ARBA" id="ARBA00048798"/>
    </source>
</evidence>
<comment type="similarity">
    <text evidence="6 16">Belongs to the class-IV pyridoxal-phosphate-dependent aminotransferase family.</text>
</comment>
<dbReference type="GO" id="GO:0009082">
    <property type="term" value="P:branched-chain amino acid biosynthetic process"/>
    <property type="evidence" value="ECO:0007669"/>
    <property type="project" value="UniProtKB-KW"/>
</dbReference>
<evidence type="ECO:0000256" key="12">
    <source>
        <dbReference type="ARBA" id="ARBA00048212"/>
    </source>
</evidence>
<evidence type="ECO:0000256" key="8">
    <source>
        <dbReference type="ARBA" id="ARBA00022605"/>
    </source>
</evidence>
<evidence type="ECO:0000256" key="7">
    <source>
        <dbReference type="ARBA" id="ARBA00022576"/>
    </source>
</evidence>
<evidence type="ECO:0000256" key="4">
    <source>
        <dbReference type="ARBA" id="ARBA00004931"/>
    </source>
</evidence>
<keyword evidence="10 17" id="KW-0663">Pyridoxal phosphate</keyword>
<dbReference type="InterPro" id="IPR036038">
    <property type="entry name" value="Aminotransferase-like"/>
</dbReference>
<evidence type="ECO:0000256" key="16">
    <source>
        <dbReference type="RuleBase" id="RU004106"/>
    </source>
</evidence>
<dbReference type="SUPFAM" id="SSF56752">
    <property type="entry name" value="D-aminoacid aminotransferase-like PLP-dependent enzymes"/>
    <property type="match status" value="1"/>
</dbReference>
<keyword evidence="11 18" id="KW-0100">Branched-chain amino acid biosynthesis</keyword>
<sequence>MAQNVRFTVRGTDLVNHGVVMSQDAIESTLSIEKSLSPVAADERERLLQNPVFGRVFTDHMATIRYTEGRGWHDAKIGPRGPFQCDPATLVFHYAQEIFEGMKAYRLPDGGAALFRPAANARRFRNSADRLAMPQLPEGLFLESVRELVRLDRDWIPSAQGAALYLRPFMIATEVLLGMKPSAEYLYCVVASPVGSYFKGGSPAVTLWVSDTFTRAAPGGTGDAKCGGNYAASLAAQAEAIREGCDQVVFLDAVERRWVEELGGMNVFFVFDDGSLQTPPLTGTILPGITRDSLITLARDMGLTVREEPYAIDQWQADAQSGRLREAFACGTAAVVTPIGHVKGRKHAFTIGDGGAGSVTTRLKAALLDLQQGRAPDPHGWLDRLF</sequence>
<comment type="catalytic activity">
    <reaction evidence="14 18">
        <text>L-leucine + 2-oxoglutarate = 4-methyl-2-oxopentanoate + L-glutamate</text>
        <dbReference type="Rhea" id="RHEA:18321"/>
        <dbReference type="ChEBI" id="CHEBI:16810"/>
        <dbReference type="ChEBI" id="CHEBI:17865"/>
        <dbReference type="ChEBI" id="CHEBI:29985"/>
        <dbReference type="ChEBI" id="CHEBI:57427"/>
        <dbReference type="EC" id="2.6.1.42"/>
    </reaction>
</comment>
<comment type="pathway">
    <text evidence="4 19">Amino-acid biosynthesis; L-valine biosynthesis; L-valine from pyruvate: step 4/4.</text>
</comment>
<evidence type="ECO:0000256" key="5">
    <source>
        <dbReference type="ARBA" id="ARBA00005072"/>
    </source>
</evidence>
<dbReference type="EC" id="2.6.1.42" evidence="18"/>
<accession>A0AB33VAU2</accession>
<dbReference type="InterPro" id="IPR033939">
    <property type="entry name" value="BCAT_family"/>
</dbReference>
<dbReference type="InterPro" id="IPR043132">
    <property type="entry name" value="BCAT-like_C"/>
</dbReference>
<evidence type="ECO:0000256" key="15">
    <source>
        <dbReference type="PIRSR" id="PIRSR006468-1"/>
    </source>
</evidence>
<dbReference type="EMBL" id="AAKL01000066">
    <property type="protein sequence ID" value="EAP71089.1"/>
    <property type="molecule type" value="Genomic_DNA"/>
</dbReference>
<evidence type="ECO:0000256" key="3">
    <source>
        <dbReference type="ARBA" id="ARBA00004824"/>
    </source>
</evidence>
<comment type="caution">
    <text evidence="20">The sequence shown here is derived from an EMBL/GenBank/DDBJ whole genome shotgun (WGS) entry which is preliminary data.</text>
</comment>
<dbReference type="NCBIfam" id="TIGR01123">
    <property type="entry name" value="ilvE_II"/>
    <property type="match status" value="1"/>
</dbReference>
<dbReference type="InterPro" id="IPR001544">
    <property type="entry name" value="Aminotrans_IV"/>
</dbReference>
<dbReference type="InterPro" id="IPR043131">
    <property type="entry name" value="BCAT-like_N"/>
</dbReference>
<evidence type="ECO:0000256" key="6">
    <source>
        <dbReference type="ARBA" id="ARBA00009320"/>
    </source>
</evidence>
<dbReference type="Proteomes" id="UP000005933">
    <property type="component" value="Unassembled WGS sequence"/>
</dbReference>
<feature type="modified residue" description="N6-(pyridoxal phosphate)lysine" evidence="15">
    <location>
        <position position="225"/>
    </location>
</feature>
<protein>
    <recommendedName>
        <fullName evidence="18">Branched-chain-amino-acid aminotransferase</fullName>
        <ecNumber evidence="18">2.6.1.42</ecNumber>
    </recommendedName>
</protein>
<organism evidence="20 21">
    <name type="scientific">Ralstonia solanacearum (strain UW551)</name>
    <dbReference type="NCBI Taxonomy" id="342110"/>
    <lineage>
        <taxon>Bacteria</taxon>
        <taxon>Pseudomonadati</taxon>
        <taxon>Pseudomonadota</taxon>
        <taxon>Betaproteobacteria</taxon>
        <taxon>Burkholderiales</taxon>
        <taxon>Burkholderiaceae</taxon>
        <taxon>Ralstonia</taxon>
        <taxon>Ralstonia solanacearum species complex</taxon>
    </lineage>
</organism>
<dbReference type="InterPro" id="IPR018300">
    <property type="entry name" value="Aminotrans_IV_CS"/>
</dbReference>
<evidence type="ECO:0000313" key="20">
    <source>
        <dbReference type="EMBL" id="EAP71089.1"/>
    </source>
</evidence>
<keyword evidence="8 18" id="KW-0028">Amino-acid biosynthesis</keyword>
<dbReference type="PIRSF" id="PIRSF006468">
    <property type="entry name" value="BCAT1"/>
    <property type="match status" value="1"/>
</dbReference>
<evidence type="ECO:0000313" key="21">
    <source>
        <dbReference type="Proteomes" id="UP000005933"/>
    </source>
</evidence>
<comment type="pathway">
    <text evidence="5 19">Amino-acid biosynthesis; L-leucine biosynthesis; L-leucine from 3-methyl-2-oxobutanoate: step 4/4.</text>
</comment>
<comment type="catalytic activity">
    <reaction evidence="12 18">
        <text>L-valine + 2-oxoglutarate = 3-methyl-2-oxobutanoate + L-glutamate</text>
        <dbReference type="Rhea" id="RHEA:24813"/>
        <dbReference type="ChEBI" id="CHEBI:11851"/>
        <dbReference type="ChEBI" id="CHEBI:16810"/>
        <dbReference type="ChEBI" id="CHEBI:29985"/>
        <dbReference type="ChEBI" id="CHEBI:57762"/>
        <dbReference type="EC" id="2.6.1.42"/>
    </reaction>
</comment>
<comment type="pathway">
    <text evidence="3 19">Amino-acid biosynthesis; L-isoleucine biosynthesis; L-isoleucine from 2-oxobutanoate: step 4/4.</text>
</comment>
<evidence type="ECO:0000256" key="10">
    <source>
        <dbReference type="ARBA" id="ARBA00022898"/>
    </source>
</evidence>
<name>A0AB33VAU2_RALSU</name>
<comment type="cofactor">
    <cofactor evidence="1 17">
        <name>pyridoxal 5'-phosphate</name>
        <dbReference type="ChEBI" id="CHEBI:597326"/>
    </cofactor>
</comment>
<dbReference type="PANTHER" id="PTHR11825:SF44">
    <property type="entry name" value="BRANCHED-CHAIN-AMINO-ACID AMINOTRANSFERASE"/>
    <property type="match status" value="1"/>
</dbReference>
<dbReference type="Pfam" id="PF01063">
    <property type="entry name" value="Aminotran_4"/>
    <property type="match status" value="1"/>
</dbReference>
<evidence type="ECO:0000256" key="9">
    <source>
        <dbReference type="ARBA" id="ARBA00022679"/>
    </source>
</evidence>
<evidence type="ECO:0000256" key="14">
    <source>
        <dbReference type="ARBA" id="ARBA00049229"/>
    </source>
</evidence>
<evidence type="ECO:0000256" key="1">
    <source>
        <dbReference type="ARBA" id="ARBA00001933"/>
    </source>
</evidence>
<comment type="function">
    <text evidence="2">Acts on leucine, isoleucine and valine.</text>
</comment>
<dbReference type="PROSITE" id="PS00770">
    <property type="entry name" value="AA_TRANSFER_CLASS_4"/>
    <property type="match status" value="1"/>
</dbReference>
<dbReference type="GO" id="GO:0008652">
    <property type="term" value="P:amino acid biosynthetic process"/>
    <property type="evidence" value="ECO:0007669"/>
    <property type="project" value="UniProtKB-KW"/>
</dbReference>
<dbReference type="PANTHER" id="PTHR11825">
    <property type="entry name" value="SUBGROUP IIII AMINOTRANSFERASE"/>
    <property type="match status" value="1"/>
</dbReference>
<keyword evidence="9 18" id="KW-0808">Transferase</keyword>
<proteinExistence type="inferred from homology"/>
<evidence type="ECO:0000256" key="2">
    <source>
        <dbReference type="ARBA" id="ARBA00003109"/>
    </source>
</evidence>
<evidence type="ECO:0000256" key="18">
    <source>
        <dbReference type="RuleBase" id="RU004517"/>
    </source>
</evidence>